<dbReference type="OrthoDB" id="4391642at2759"/>
<evidence type="ECO:0000313" key="1">
    <source>
        <dbReference type="EMBL" id="RJE24151.1"/>
    </source>
</evidence>
<dbReference type="EMBL" id="MVGC01000092">
    <property type="protein sequence ID" value="RJE24151.1"/>
    <property type="molecule type" value="Genomic_DNA"/>
</dbReference>
<proteinExistence type="predicted"/>
<keyword evidence="2" id="KW-1185">Reference proteome</keyword>
<evidence type="ECO:0000313" key="2">
    <source>
        <dbReference type="Proteomes" id="UP000266188"/>
    </source>
</evidence>
<name>A0A3A3A476_9EURO</name>
<protein>
    <submittedName>
        <fullName evidence="1">Uncharacterized protein</fullName>
    </submittedName>
</protein>
<reference evidence="2" key="1">
    <citation type="submission" date="2017-02" db="EMBL/GenBank/DDBJ databases">
        <authorList>
            <person name="Tafer H."/>
            <person name="Lopandic K."/>
        </authorList>
    </citation>
    <scope>NUCLEOTIDE SEQUENCE [LARGE SCALE GENOMIC DNA]</scope>
    <source>
        <strain evidence="2">CBS 366.77</strain>
    </source>
</reference>
<organism evidence="1 2">
    <name type="scientific">Aspergillus sclerotialis</name>
    <dbReference type="NCBI Taxonomy" id="2070753"/>
    <lineage>
        <taxon>Eukaryota</taxon>
        <taxon>Fungi</taxon>
        <taxon>Dikarya</taxon>
        <taxon>Ascomycota</taxon>
        <taxon>Pezizomycotina</taxon>
        <taxon>Eurotiomycetes</taxon>
        <taxon>Eurotiomycetidae</taxon>
        <taxon>Eurotiales</taxon>
        <taxon>Aspergillaceae</taxon>
        <taxon>Aspergillus</taxon>
        <taxon>Aspergillus subgen. Polypaecilum</taxon>
    </lineage>
</organism>
<dbReference type="AlphaFoldDB" id="A0A3A3A476"/>
<dbReference type="Proteomes" id="UP000266188">
    <property type="component" value="Unassembled WGS sequence"/>
</dbReference>
<gene>
    <name evidence="1" type="ORF">PHISCL_03525</name>
</gene>
<accession>A0A3A3A476</accession>
<sequence>MCHGITWYHAICLHPNSTPLFHIACERALKTGDYCYSWESISIPMVGACEKCKCRKRLEKDDHYVVGREAFFEQVDEENDYEMADEGSEVEYLVDDEDGNGDGLEVFHRVAF</sequence>
<comment type="caution">
    <text evidence="1">The sequence shown here is derived from an EMBL/GenBank/DDBJ whole genome shotgun (WGS) entry which is preliminary data.</text>
</comment>